<dbReference type="PANTHER" id="PTHR34384">
    <property type="entry name" value="L-2,3-DIAMINOPROPANOATE--CITRATE LIGASE"/>
    <property type="match status" value="1"/>
</dbReference>
<evidence type="ECO:0000256" key="1">
    <source>
        <dbReference type="ARBA" id="ARBA00004924"/>
    </source>
</evidence>
<dbReference type="GO" id="GO:0019290">
    <property type="term" value="P:siderophore biosynthetic process"/>
    <property type="evidence" value="ECO:0007669"/>
    <property type="project" value="InterPro"/>
</dbReference>
<dbReference type="InterPro" id="IPR037455">
    <property type="entry name" value="LucA/IucC-like"/>
</dbReference>
<sequence length="586" mass="67307">MKADIKLQANLNVIYRIINALVKESIYQEGTVIRDDDHMLTISYQQHHLKVAYNYRSQFKRYVFTSVPVYQHDDESIQIDQLEAFILCLQTKFDIPFNERFIKELKHGRDAFELTYESFYNRKSLFTSTLKFSQLPMGINFFVYLQHMAHSTDFDPLTYSESLVFEGHTTHPLSKTKLPLTEDEIRAYAPEFEKVIPLKLMLIAKDKATETNIEGHESFILDQVLPEYKKPLETFLEPLQLELSDYHIVFVHPWQYEHVIIDAFSNWIKEKQLVPTPFTVDSKATLSFRTMDLIGKPYHVKLPVKVQATSAIRTVSTVTTVDGPHLSYQLQDMLDIYPNLKVAMEPYGLHADAEEDIAKSLGYIIRKRPDLGEAGITMVTAALVNENPIDEAVTVDSFIKWCEDALNKDTIANFIQTYAETLIPPLISYIQTYGIALEAHMQNTIVNLQQNGDMTFIVRDLGGSRIHLPTLQNRVPSIEITNTSLLSEDIEGVVHKFQHAVIQNQLGELIHHFSQYDDVNEQALFDIVRDVVEQSIDFDQQHAQALSDILFGDVITVKALMNMRMEGKVKKYITVDIANPIRKEVT</sequence>
<dbReference type="Gene3D" id="1.10.510.40">
    <property type="match status" value="1"/>
</dbReference>
<accession>K9AF09</accession>
<evidence type="ECO:0000256" key="2">
    <source>
        <dbReference type="ARBA" id="ARBA00007832"/>
    </source>
</evidence>
<comment type="caution">
    <text evidence="5">The sequence shown here is derived from an EMBL/GenBank/DDBJ whole genome shotgun (WGS) entry which is preliminary data.</text>
</comment>
<organism evidence="5 6">
    <name type="scientific">Staphylococcus massiliensis S46</name>
    <dbReference type="NCBI Taxonomy" id="1229783"/>
    <lineage>
        <taxon>Bacteria</taxon>
        <taxon>Bacillati</taxon>
        <taxon>Bacillota</taxon>
        <taxon>Bacilli</taxon>
        <taxon>Bacillales</taxon>
        <taxon>Staphylococcaceae</taxon>
        <taxon>Staphylococcus</taxon>
    </lineage>
</organism>
<reference evidence="5 6" key="1">
    <citation type="journal article" date="2013" name="Genome Announc.">
        <title>Genome Sequence of Staphylococcus massiliensis Strain S46, Isolated from the Surface of Healthy Human Skin.</title>
        <authorList>
            <person name="Srivastav R."/>
            <person name="Singh A."/>
            <person name="Jangir P.K."/>
            <person name="Kumari C."/>
            <person name="Muduli S."/>
            <person name="Sharma R."/>
        </authorList>
    </citation>
    <scope>NUCLEOTIDE SEQUENCE [LARGE SCALE GENOMIC DNA]</scope>
    <source>
        <strain evidence="5 6">S46</strain>
    </source>
</reference>
<dbReference type="InterPro" id="IPR007310">
    <property type="entry name" value="Aerobactin_biosyn_IucA/IucC_N"/>
</dbReference>
<gene>
    <name evidence="5" type="ORF">C273_10647</name>
</gene>
<dbReference type="Pfam" id="PF06276">
    <property type="entry name" value="FhuF"/>
    <property type="match status" value="1"/>
</dbReference>
<dbReference type="STRING" id="1229783.C273_10647"/>
<dbReference type="GO" id="GO:0016881">
    <property type="term" value="F:acid-amino acid ligase activity"/>
    <property type="evidence" value="ECO:0007669"/>
    <property type="project" value="UniProtKB-ARBA"/>
</dbReference>
<name>K9AF09_9STAP</name>
<dbReference type="Pfam" id="PF04183">
    <property type="entry name" value="IucA_IucC"/>
    <property type="match status" value="1"/>
</dbReference>
<dbReference type="eggNOG" id="COG4264">
    <property type="taxonomic scope" value="Bacteria"/>
</dbReference>
<proteinExistence type="inferred from homology"/>
<evidence type="ECO:0000313" key="5">
    <source>
        <dbReference type="EMBL" id="EKU45843.1"/>
    </source>
</evidence>
<dbReference type="AlphaFoldDB" id="K9AF09"/>
<feature type="domain" description="Aerobactin siderophore biosynthesis IucA/IucC N-terminal" evidence="3">
    <location>
        <begin position="159"/>
        <end position="384"/>
    </location>
</feature>
<dbReference type="OrthoDB" id="495728at2"/>
<comment type="similarity">
    <text evidence="2">Belongs to the IucA/IucC family.</text>
</comment>
<dbReference type="InterPro" id="IPR022770">
    <property type="entry name" value="IucA/IucC-like_C"/>
</dbReference>
<evidence type="ECO:0000313" key="6">
    <source>
        <dbReference type="Proteomes" id="UP000009885"/>
    </source>
</evidence>
<dbReference type="RefSeq" id="WP_009384844.1">
    <property type="nucleotide sequence ID" value="NZ_AMSQ01000024.1"/>
</dbReference>
<dbReference type="PANTHER" id="PTHR34384:SF6">
    <property type="entry name" value="STAPHYLOFERRIN B SYNTHASE"/>
    <property type="match status" value="1"/>
</dbReference>
<feature type="domain" description="Aerobactin siderophore biosynthesis IucA/IucC-like C-terminal" evidence="4">
    <location>
        <begin position="414"/>
        <end position="568"/>
    </location>
</feature>
<comment type="pathway">
    <text evidence="1">Siderophore biosynthesis.</text>
</comment>
<keyword evidence="6" id="KW-1185">Reference proteome</keyword>
<dbReference type="EMBL" id="AMSQ01000024">
    <property type="protein sequence ID" value="EKU45843.1"/>
    <property type="molecule type" value="Genomic_DNA"/>
</dbReference>
<evidence type="ECO:0008006" key="7">
    <source>
        <dbReference type="Google" id="ProtNLM"/>
    </source>
</evidence>
<protein>
    <recommendedName>
        <fullName evidence="7">Siderophore synthetase</fullName>
    </recommendedName>
</protein>
<dbReference type="PATRIC" id="fig|1229783.3.peg.2117"/>
<evidence type="ECO:0000259" key="4">
    <source>
        <dbReference type="Pfam" id="PF06276"/>
    </source>
</evidence>
<dbReference type="Proteomes" id="UP000009885">
    <property type="component" value="Unassembled WGS sequence"/>
</dbReference>
<evidence type="ECO:0000259" key="3">
    <source>
        <dbReference type="Pfam" id="PF04183"/>
    </source>
</evidence>